<reference evidence="1 2" key="1">
    <citation type="journal article" date="2014" name="Nat. Commun.">
        <title>Multiple recent horizontal transfers of a large genomic region in cheese making fungi.</title>
        <authorList>
            <person name="Cheeseman K."/>
            <person name="Ropars J."/>
            <person name="Renault P."/>
            <person name="Dupont J."/>
            <person name="Gouzy J."/>
            <person name="Branca A."/>
            <person name="Abraham A.L."/>
            <person name="Ceppi M."/>
            <person name="Conseiller E."/>
            <person name="Debuchy R."/>
            <person name="Malagnac F."/>
            <person name="Goarin A."/>
            <person name="Silar P."/>
            <person name="Lacoste S."/>
            <person name="Sallet E."/>
            <person name="Bensimon A."/>
            <person name="Giraud T."/>
            <person name="Brygoo Y."/>
        </authorList>
    </citation>
    <scope>NUCLEOTIDE SEQUENCE [LARGE SCALE GENOMIC DNA]</scope>
    <source>
        <strain evidence="2">FM 013</strain>
    </source>
</reference>
<name>A0A0G4PWB8_PENC3</name>
<sequence>MRDLNRRRVTASLVAPRSFLLTWRSGEPEWKATPKWPESGVRGLESPAIRNLHSTANYSIGSPASLES</sequence>
<keyword evidence="2" id="KW-1185">Reference proteome</keyword>
<evidence type="ECO:0000313" key="2">
    <source>
        <dbReference type="Proteomes" id="UP000053732"/>
    </source>
</evidence>
<evidence type="ECO:0000313" key="1">
    <source>
        <dbReference type="EMBL" id="CRL30637.1"/>
    </source>
</evidence>
<protein>
    <submittedName>
        <fullName evidence="1">Beta tubulin, autoregulation binding site</fullName>
    </submittedName>
</protein>
<gene>
    <name evidence="1" type="ORF">PCAMFM013_S056g000010</name>
</gene>
<proteinExistence type="predicted"/>
<accession>A0A0G4PWB8</accession>
<dbReference type="AlphaFoldDB" id="A0A0G4PWB8"/>
<dbReference type="EMBL" id="HG793189">
    <property type="protein sequence ID" value="CRL30637.1"/>
    <property type="molecule type" value="Genomic_DNA"/>
</dbReference>
<dbReference type="Proteomes" id="UP000053732">
    <property type="component" value="Unassembled WGS sequence"/>
</dbReference>
<organism evidence="1 2">
    <name type="scientific">Penicillium camemberti (strain FM 013)</name>
    <dbReference type="NCBI Taxonomy" id="1429867"/>
    <lineage>
        <taxon>Eukaryota</taxon>
        <taxon>Fungi</taxon>
        <taxon>Dikarya</taxon>
        <taxon>Ascomycota</taxon>
        <taxon>Pezizomycotina</taxon>
        <taxon>Eurotiomycetes</taxon>
        <taxon>Eurotiomycetidae</taxon>
        <taxon>Eurotiales</taxon>
        <taxon>Aspergillaceae</taxon>
        <taxon>Penicillium</taxon>
    </lineage>
</organism>